<reference evidence="3" key="2">
    <citation type="submission" date="2008-08" db="EMBL/GenBank/DDBJ databases">
        <authorList>
            <consortium name="Diatom Consortium"/>
            <person name="Grigoriev I."/>
            <person name="Grimwood J."/>
            <person name="Kuo A."/>
            <person name="Otillar R.P."/>
            <person name="Salamov A."/>
            <person name="Detter J.C."/>
            <person name="Lindquist E."/>
            <person name="Shapiro H."/>
            <person name="Lucas S."/>
            <person name="Glavina del Rio T."/>
            <person name="Pitluck S."/>
            <person name="Rokhsar D."/>
            <person name="Bowler C."/>
        </authorList>
    </citation>
    <scope>GENOME REANNOTATION</scope>
    <source>
        <strain evidence="3">CCAP 1055/1</strain>
    </source>
</reference>
<name>B7GCP1_PHATC</name>
<dbReference type="GeneID" id="7198726"/>
<protein>
    <submittedName>
        <fullName evidence="2">Uncharacterized protein</fullName>
    </submittedName>
</protein>
<dbReference type="EMBL" id="CM000628">
    <property type="protein sequence ID" value="EEC43648.1"/>
    <property type="molecule type" value="Genomic_DNA"/>
</dbReference>
<dbReference type="HOGENOM" id="CLU_1974854_0_0_1"/>
<dbReference type="RefSeq" id="XP_002184912.1">
    <property type="nucleotide sequence ID" value="XM_002184876.1"/>
</dbReference>
<organism evidence="2 3">
    <name type="scientific">Phaeodactylum tricornutum (strain CCAP 1055/1)</name>
    <dbReference type="NCBI Taxonomy" id="556484"/>
    <lineage>
        <taxon>Eukaryota</taxon>
        <taxon>Sar</taxon>
        <taxon>Stramenopiles</taxon>
        <taxon>Ochrophyta</taxon>
        <taxon>Bacillariophyta</taxon>
        <taxon>Bacillariophyceae</taxon>
        <taxon>Bacillariophycidae</taxon>
        <taxon>Naviculales</taxon>
        <taxon>Phaeodactylaceae</taxon>
        <taxon>Phaeodactylum</taxon>
    </lineage>
</organism>
<dbReference type="OMA" id="RYTAREN"/>
<dbReference type="InParanoid" id="B7GCP1"/>
<reference evidence="2 3" key="1">
    <citation type="journal article" date="2008" name="Nature">
        <title>The Phaeodactylum genome reveals the evolutionary history of diatom genomes.</title>
        <authorList>
            <person name="Bowler C."/>
            <person name="Allen A.E."/>
            <person name="Badger J.H."/>
            <person name="Grimwood J."/>
            <person name="Jabbari K."/>
            <person name="Kuo A."/>
            <person name="Maheswari U."/>
            <person name="Martens C."/>
            <person name="Maumus F."/>
            <person name="Otillar R.P."/>
            <person name="Rayko E."/>
            <person name="Salamov A."/>
            <person name="Vandepoele K."/>
            <person name="Beszteri B."/>
            <person name="Gruber A."/>
            <person name="Heijde M."/>
            <person name="Katinka M."/>
            <person name="Mock T."/>
            <person name="Valentin K."/>
            <person name="Verret F."/>
            <person name="Berges J.A."/>
            <person name="Brownlee C."/>
            <person name="Cadoret J.P."/>
            <person name="Chiovitti A."/>
            <person name="Choi C.J."/>
            <person name="Coesel S."/>
            <person name="De Martino A."/>
            <person name="Detter J.C."/>
            <person name="Durkin C."/>
            <person name="Falciatore A."/>
            <person name="Fournet J."/>
            <person name="Haruta M."/>
            <person name="Huysman M.J."/>
            <person name="Jenkins B.D."/>
            <person name="Jiroutova K."/>
            <person name="Jorgensen R.E."/>
            <person name="Joubert Y."/>
            <person name="Kaplan A."/>
            <person name="Kroger N."/>
            <person name="Kroth P.G."/>
            <person name="La Roche J."/>
            <person name="Lindquist E."/>
            <person name="Lommer M."/>
            <person name="Martin-Jezequel V."/>
            <person name="Lopez P.J."/>
            <person name="Lucas S."/>
            <person name="Mangogna M."/>
            <person name="McGinnis K."/>
            <person name="Medlin L.K."/>
            <person name="Montsant A."/>
            <person name="Oudot-Le Secq M.P."/>
            <person name="Napoli C."/>
            <person name="Obornik M."/>
            <person name="Parker M.S."/>
            <person name="Petit J.L."/>
            <person name="Porcel B.M."/>
            <person name="Poulsen N."/>
            <person name="Robison M."/>
            <person name="Rychlewski L."/>
            <person name="Rynearson T.A."/>
            <person name="Schmutz J."/>
            <person name="Shapiro H."/>
            <person name="Siaut M."/>
            <person name="Stanley M."/>
            <person name="Sussman M.R."/>
            <person name="Taylor A.R."/>
            <person name="Vardi A."/>
            <person name="von Dassow P."/>
            <person name="Vyverman W."/>
            <person name="Willis A."/>
            <person name="Wyrwicz L.S."/>
            <person name="Rokhsar D.S."/>
            <person name="Weissenbach J."/>
            <person name="Armbrust E.V."/>
            <person name="Green B.R."/>
            <person name="Van de Peer Y."/>
            <person name="Grigoriev I.V."/>
        </authorList>
    </citation>
    <scope>NUCLEOTIDE SEQUENCE [LARGE SCALE GENOMIC DNA]</scope>
    <source>
        <strain evidence="2 3">CCAP 1055/1</strain>
    </source>
</reference>
<dbReference type="OrthoDB" id="75067at2759"/>
<sequence length="127" mass="13923">MASRSLQILARRSSVHSLVTRSFHGTALQKGGMSPPLPPFARSPVPTSSLTENTDAVWDDGVAPELALDFDAPHISTKEAIWTLLGTLSVFVVFYQGLKLTIHDENPALPHHTDLVIPDYSEVHQKK</sequence>
<accession>B7GCP1</accession>
<proteinExistence type="predicted"/>
<evidence type="ECO:0000313" key="2">
    <source>
        <dbReference type="EMBL" id="EEC43648.1"/>
    </source>
</evidence>
<evidence type="ECO:0000256" key="1">
    <source>
        <dbReference type="SAM" id="MobiDB-lite"/>
    </source>
</evidence>
<dbReference type="AlphaFoldDB" id="B7GCP1"/>
<dbReference type="InterPro" id="IPR038863">
    <property type="entry name" value="Put_Complex_I_su8"/>
</dbReference>
<dbReference type="PANTHER" id="PTHR36401:SF1">
    <property type="entry name" value="NADH DEHYDROGENASE [UBIQUINONE] 1 BETA SUBCOMPLEX SUBUNIT 8, MITOCHONDRIAL"/>
    <property type="match status" value="1"/>
</dbReference>
<dbReference type="eggNOG" id="ENOG502S5CD">
    <property type="taxonomic scope" value="Eukaryota"/>
</dbReference>
<keyword evidence="3" id="KW-1185">Reference proteome</keyword>
<dbReference type="PaxDb" id="2850-Phatr50029"/>
<dbReference type="PANTHER" id="PTHR36401">
    <property type="entry name" value="NADH DEHYDROGENASE [UBIQUINONE] 1 BETA SUBCOMPLEX SUBUNIT 8, MITOCHONDRIAL"/>
    <property type="match status" value="1"/>
</dbReference>
<feature type="region of interest" description="Disordered" evidence="1">
    <location>
        <begin position="29"/>
        <end position="52"/>
    </location>
</feature>
<dbReference type="STRING" id="556484.B7GCP1"/>
<evidence type="ECO:0000313" key="3">
    <source>
        <dbReference type="Proteomes" id="UP000000759"/>
    </source>
</evidence>
<gene>
    <name evidence="2" type="ORF">PHATRDRAFT_50029</name>
</gene>
<dbReference type="Proteomes" id="UP000000759">
    <property type="component" value="Chromosome 26"/>
</dbReference>
<dbReference type="KEGG" id="pti:PHATRDRAFT_50029"/>